<dbReference type="GO" id="GO:0051087">
    <property type="term" value="F:protein-folding chaperone binding"/>
    <property type="evidence" value="ECO:0007669"/>
    <property type="project" value="TreeGrafter"/>
</dbReference>
<dbReference type="GO" id="GO:0051787">
    <property type="term" value="F:misfolded protein binding"/>
    <property type="evidence" value="ECO:0007669"/>
    <property type="project" value="TreeGrafter"/>
</dbReference>
<dbReference type="GO" id="GO:0036503">
    <property type="term" value="P:ERAD pathway"/>
    <property type="evidence" value="ECO:0007669"/>
    <property type="project" value="TreeGrafter"/>
</dbReference>
<gene>
    <name evidence="4" type="ORF">FOMPIDRAFT_1146538</name>
</gene>
<keyword evidence="5" id="KW-1185">Reference proteome</keyword>
<dbReference type="OrthoDB" id="10250354at2759"/>
<dbReference type="Gene3D" id="1.10.287.110">
    <property type="entry name" value="DnaJ domain"/>
    <property type="match status" value="1"/>
</dbReference>
<name>S8E5Q5_FOMSC</name>
<keyword evidence="1" id="KW-0143">Chaperone</keyword>
<dbReference type="PRINTS" id="PR00625">
    <property type="entry name" value="JDOMAIN"/>
</dbReference>
<accession>S8E5Q5</accession>
<dbReference type="STRING" id="743788.S8E5Q5"/>
<dbReference type="PROSITE" id="PS50076">
    <property type="entry name" value="DNAJ_2"/>
    <property type="match status" value="1"/>
</dbReference>
<evidence type="ECO:0000313" key="5">
    <source>
        <dbReference type="Proteomes" id="UP000015241"/>
    </source>
</evidence>
<dbReference type="GO" id="GO:0005783">
    <property type="term" value="C:endoplasmic reticulum"/>
    <property type="evidence" value="ECO:0007669"/>
    <property type="project" value="TreeGrafter"/>
</dbReference>
<protein>
    <recommendedName>
        <fullName evidence="3">J domain-containing protein</fullName>
    </recommendedName>
</protein>
<sequence>MLSAILSLIGWSYLPHLATSKLLPIFHRFYPIVSGRPAPSPNTPLYARHYRYVYAITVVSYLFYNFRQAALSMPPNYYEMLGVDPNADENALKLAFRQFARKYHPDRAGPQSEALFINMRDAFEALKNPTTRFAYDRFGPEALLWTNCTTLREYVRQGLMQSAGFYIVSACALLLFSSIGKPSDIAFWRYLLFAAMFAYELKYILGPSPPSSPESLTSVFLSEPGSTTHAGFLAVLWPRRVAWQHVRFLHSLFVFSSAALSQVAPVLFPSSHEDFISPRVQALLHRIAFIATAVDRDVAQQIHTELHSVHGPQTNTQPTGGTFTMPTPCEQPAEEIIDMLTREMEHMVIESQLADGGPLKSAVDNAVQRRRAKK</sequence>
<dbReference type="eggNOG" id="KOG0712">
    <property type="taxonomic scope" value="Eukaryota"/>
</dbReference>
<dbReference type="AlphaFoldDB" id="S8E5Q5"/>
<evidence type="ECO:0000256" key="1">
    <source>
        <dbReference type="ARBA" id="ARBA00023186"/>
    </source>
</evidence>
<dbReference type="InterPro" id="IPR036869">
    <property type="entry name" value="J_dom_sf"/>
</dbReference>
<feature type="region of interest" description="Disordered" evidence="2">
    <location>
        <begin position="353"/>
        <end position="374"/>
    </location>
</feature>
<feature type="non-terminal residue" evidence="4">
    <location>
        <position position="374"/>
    </location>
</feature>
<dbReference type="InterPro" id="IPR001623">
    <property type="entry name" value="DnaJ_domain"/>
</dbReference>
<proteinExistence type="predicted"/>
<dbReference type="PANTHER" id="PTHR44360:SF1">
    <property type="entry name" value="DNAJ HOMOLOG SUBFAMILY B MEMBER 9"/>
    <property type="match status" value="1"/>
</dbReference>
<dbReference type="Pfam" id="PF00226">
    <property type="entry name" value="DnaJ"/>
    <property type="match status" value="1"/>
</dbReference>
<evidence type="ECO:0000256" key="2">
    <source>
        <dbReference type="SAM" id="MobiDB-lite"/>
    </source>
</evidence>
<dbReference type="CDD" id="cd06257">
    <property type="entry name" value="DnaJ"/>
    <property type="match status" value="1"/>
</dbReference>
<reference evidence="4 5" key="1">
    <citation type="journal article" date="2012" name="Science">
        <title>The Paleozoic origin of enzymatic lignin decomposition reconstructed from 31 fungal genomes.</title>
        <authorList>
            <person name="Floudas D."/>
            <person name="Binder M."/>
            <person name="Riley R."/>
            <person name="Barry K."/>
            <person name="Blanchette R.A."/>
            <person name="Henrissat B."/>
            <person name="Martinez A.T."/>
            <person name="Otillar R."/>
            <person name="Spatafora J.W."/>
            <person name="Yadav J.S."/>
            <person name="Aerts A."/>
            <person name="Benoit I."/>
            <person name="Boyd A."/>
            <person name="Carlson A."/>
            <person name="Copeland A."/>
            <person name="Coutinho P.M."/>
            <person name="de Vries R.P."/>
            <person name="Ferreira P."/>
            <person name="Findley K."/>
            <person name="Foster B."/>
            <person name="Gaskell J."/>
            <person name="Glotzer D."/>
            <person name="Gorecki P."/>
            <person name="Heitman J."/>
            <person name="Hesse C."/>
            <person name="Hori C."/>
            <person name="Igarashi K."/>
            <person name="Jurgens J.A."/>
            <person name="Kallen N."/>
            <person name="Kersten P."/>
            <person name="Kohler A."/>
            <person name="Kuees U."/>
            <person name="Kumar T.K.A."/>
            <person name="Kuo A."/>
            <person name="LaButti K."/>
            <person name="Larrondo L.F."/>
            <person name="Lindquist E."/>
            <person name="Ling A."/>
            <person name="Lombard V."/>
            <person name="Lucas S."/>
            <person name="Lundell T."/>
            <person name="Martin R."/>
            <person name="McLaughlin D.J."/>
            <person name="Morgenstern I."/>
            <person name="Morin E."/>
            <person name="Murat C."/>
            <person name="Nagy L.G."/>
            <person name="Nolan M."/>
            <person name="Ohm R.A."/>
            <person name="Patyshakuliyeva A."/>
            <person name="Rokas A."/>
            <person name="Ruiz-Duenas F.J."/>
            <person name="Sabat G."/>
            <person name="Salamov A."/>
            <person name="Samejima M."/>
            <person name="Schmutz J."/>
            <person name="Slot J.C."/>
            <person name="St John F."/>
            <person name="Stenlid J."/>
            <person name="Sun H."/>
            <person name="Sun S."/>
            <person name="Syed K."/>
            <person name="Tsang A."/>
            <person name="Wiebenga A."/>
            <person name="Young D."/>
            <person name="Pisabarro A."/>
            <person name="Eastwood D.C."/>
            <person name="Martin F."/>
            <person name="Cullen D."/>
            <person name="Grigoriev I.V."/>
            <person name="Hibbett D.S."/>
        </authorList>
    </citation>
    <scope>NUCLEOTIDE SEQUENCE</scope>
    <source>
        <strain evidence="5">FP-58527</strain>
    </source>
</reference>
<feature type="domain" description="J" evidence="3">
    <location>
        <begin position="76"/>
        <end position="139"/>
    </location>
</feature>
<dbReference type="InParanoid" id="S8E5Q5"/>
<evidence type="ECO:0000313" key="4">
    <source>
        <dbReference type="EMBL" id="EPT00397.1"/>
    </source>
</evidence>
<dbReference type="HOGENOM" id="CLU_043818_1_0_1"/>
<dbReference type="Proteomes" id="UP000015241">
    <property type="component" value="Unassembled WGS sequence"/>
</dbReference>
<dbReference type="SUPFAM" id="SSF46565">
    <property type="entry name" value="Chaperone J-domain"/>
    <property type="match status" value="1"/>
</dbReference>
<evidence type="ECO:0000259" key="3">
    <source>
        <dbReference type="PROSITE" id="PS50076"/>
    </source>
</evidence>
<dbReference type="EMBL" id="KE504149">
    <property type="protein sequence ID" value="EPT00397.1"/>
    <property type="molecule type" value="Genomic_DNA"/>
</dbReference>
<dbReference type="SMART" id="SM00271">
    <property type="entry name" value="DnaJ"/>
    <property type="match status" value="1"/>
</dbReference>
<dbReference type="InterPro" id="IPR051948">
    <property type="entry name" value="Hsp70_co-chaperone_J-domain"/>
</dbReference>
<organism evidence="4 5">
    <name type="scientific">Fomitopsis schrenkii</name>
    <name type="common">Brown rot fungus</name>
    <dbReference type="NCBI Taxonomy" id="2126942"/>
    <lineage>
        <taxon>Eukaryota</taxon>
        <taxon>Fungi</taxon>
        <taxon>Dikarya</taxon>
        <taxon>Basidiomycota</taxon>
        <taxon>Agaricomycotina</taxon>
        <taxon>Agaricomycetes</taxon>
        <taxon>Polyporales</taxon>
        <taxon>Fomitopsis</taxon>
    </lineage>
</organism>
<dbReference type="PANTHER" id="PTHR44360">
    <property type="entry name" value="DNAJ HOMOLOG SUBFAMILY B MEMBER 9"/>
    <property type="match status" value="1"/>
</dbReference>